<evidence type="ECO:0000256" key="1">
    <source>
        <dbReference type="ARBA" id="ARBA00001946"/>
    </source>
</evidence>
<dbReference type="AlphaFoldDB" id="A0A7V3UZC0"/>
<dbReference type="SUPFAM" id="SSF48576">
    <property type="entry name" value="Terpenoid synthases"/>
    <property type="match status" value="1"/>
</dbReference>
<keyword evidence="6" id="KW-0414">Isoprene biosynthesis</keyword>
<dbReference type="PANTHER" id="PTHR43281">
    <property type="entry name" value="FARNESYL DIPHOSPHATE SYNTHASE"/>
    <property type="match status" value="1"/>
</dbReference>
<reference evidence="8" key="1">
    <citation type="journal article" date="2020" name="mSystems">
        <title>Genome- and Community-Level Interaction Insights into Carbon Utilization and Element Cycling Functions of Hydrothermarchaeota in Hydrothermal Sediment.</title>
        <authorList>
            <person name="Zhou Z."/>
            <person name="Liu Y."/>
            <person name="Xu W."/>
            <person name="Pan J."/>
            <person name="Luo Z.H."/>
            <person name="Li M."/>
        </authorList>
    </citation>
    <scope>NUCLEOTIDE SEQUENCE [LARGE SCALE GENOMIC DNA]</scope>
    <source>
        <strain evidence="8">SpSt-914</strain>
    </source>
</reference>
<dbReference type="GO" id="GO:0046872">
    <property type="term" value="F:metal ion binding"/>
    <property type="evidence" value="ECO:0007669"/>
    <property type="project" value="UniProtKB-KW"/>
</dbReference>
<dbReference type="CDD" id="cd00685">
    <property type="entry name" value="Trans_IPPS_HT"/>
    <property type="match status" value="1"/>
</dbReference>
<evidence type="ECO:0000256" key="2">
    <source>
        <dbReference type="ARBA" id="ARBA00006706"/>
    </source>
</evidence>
<evidence type="ECO:0000313" key="8">
    <source>
        <dbReference type="EMBL" id="HGD12964.1"/>
    </source>
</evidence>
<dbReference type="SFLD" id="SFLDS00005">
    <property type="entry name" value="Isoprenoid_Synthase_Type_I"/>
    <property type="match status" value="1"/>
</dbReference>
<dbReference type="PROSITE" id="PS00723">
    <property type="entry name" value="POLYPRENYL_SYNTHASE_1"/>
    <property type="match status" value="1"/>
</dbReference>
<organism evidence="8">
    <name type="scientific">candidate division WOR-3 bacterium</name>
    <dbReference type="NCBI Taxonomy" id="2052148"/>
    <lineage>
        <taxon>Bacteria</taxon>
        <taxon>Bacteria division WOR-3</taxon>
    </lineage>
</organism>
<accession>A0A7V3UZC0</accession>
<dbReference type="PROSITE" id="PS00444">
    <property type="entry name" value="POLYPRENYL_SYNTHASE_2"/>
    <property type="match status" value="1"/>
</dbReference>
<comment type="cofactor">
    <cofactor evidence="1">
        <name>Mg(2+)</name>
        <dbReference type="ChEBI" id="CHEBI:18420"/>
    </cofactor>
</comment>
<dbReference type="Gene3D" id="1.10.600.10">
    <property type="entry name" value="Farnesyl Diphosphate Synthase"/>
    <property type="match status" value="1"/>
</dbReference>
<dbReference type="PANTHER" id="PTHR43281:SF1">
    <property type="entry name" value="FARNESYL DIPHOSPHATE SYNTHASE"/>
    <property type="match status" value="1"/>
</dbReference>
<dbReference type="GO" id="GO:0008299">
    <property type="term" value="P:isoprenoid biosynthetic process"/>
    <property type="evidence" value="ECO:0007669"/>
    <property type="project" value="UniProtKB-KW"/>
</dbReference>
<comment type="caution">
    <text evidence="8">The sequence shown here is derived from an EMBL/GenBank/DDBJ whole genome shotgun (WGS) entry which is preliminary data.</text>
</comment>
<gene>
    <name evidence="8" type="ORF">ENX16_02650</name>
</gene>
<keyword evidence="5" id="KW-0460">Magnesium</keyword>
<evidence type="ECO:0000256" key="7">
    <source>
        <dbReference type="RuleBase" id="RU004466"/>
    </source>
</evidence>
<proteinExistence type="inferred from homology"/>
<evidence type="ECO:0000256" key="4">
    <source>
        <dbReference type="ARBA" id="ARBA00022723"/>
    </source>
</evidence>
<dbReference type="InterPro" id="IPR008949">
    <property type="entry name" value="Isoprenoid_synthase_dom_sf"/>
</dbReference>
<evidence type="ECO:0000256" key="5">
    <source>
        <dbReference type="ARBA" id="ARBA00022842"/>
    </source>
</evidence>
<protein>
    <submittedName>
        <fullName evidence="8">Polyprenyl synthetase family protein</fullName>
    </submittedName>
</protein>
<dbReference type="EMBL" id="DTMZ01000057">
    <property type="protein sequence ID" value="HGD12964.1"/>
    <property type="molecule type" value="Genomic_DNA"/>
</dbReference>
<dbReference type="GO" id="GO:0004659">
    <property type="term" value="F:prenyltransferase activity"/>
    <property type="evidence" value="ECO:0007669"/>
    <property type="project" value="InterPro"/>
</dbReference>
<evidence type="ECO:0000256" key="6">
    <source>
        <dbReference type="ARBA" id="ARBA00023229"/>
    </source>
</evidence>
<name>A0A7V3UZC0_UNCW3</name>
<keyword evidence="3 7" id="KW-0808">Transferase</keyword>
<dbReference type="InterPro" id="IPR033749">
    <property type="entry name" value="Polyprenyl_synt_CS"/>
</dbReference>
<dbReference type="InterPro" id="IPR000092">
    <property type="entry name" value="Polyprenyl_synt"/>
</dbReference>
<keyword evidence="4" id="KW-0479">Metal-binding</keyword>
<evidence type="ECO:0000256" key="3">
    <source>
        <dbReference type="ARBA" id="ARBA00022679"/>
    </source>
</evidence>
<comment type="similarity">
    <text evidence="2 7">Belongs to the FPP/GGPP synthase family.</text>
</comment>
<sequence length="277" mass="31030">MTDIQEIIKNDRSIINRQLKCWLNFNRSVPTRLAKAMRYVVLGSGKRIRPIIALESFNACGGKRREWIIPFCCGLEFVHNFSLIHDDLPSIDNDDYRRGKLTLHKKFDEATAIIAGDALLAQAFELFALSKAPAGRKIKAIKVIASAIGPKGMAGGQMLDIYPAARNSRLYVARLKTAELIAVSIVTGAIIAGVDDKFQNKLYRLGINLGILFQLTDDLLDWHNDYLLTTVGDNGNITGLRKQAENFAQRTEDGFRSLGSQFEFFAQLTRLILNRKD</sequence>
<dbReference type="Pfam" id="PF00348">
    <property type="entry name" value="polyprenyl_synt"/>
    <property type="match status" value="1"/>
</dbReference>